<evidence type="ECO:0000256" key="3">
    <source>
        <dbReference type="ARBA" id="ARBA00023125"/>
    </source>
</evidence>
<dbReference type="InterPro" id="IPR002104">
    <property type="entry name" value="Integrase_catalytic"/>
</dbReference>
<dbReference type="InterPro" id="IPR013762">
    <property type="entry name" value="Integrase-like_cat_sf"/>
</dbReference>
<dbReference type="InterPro" id="IPR011010">
    <property type="entry name" value="DNA_brk_join_enz"/>
</dbReference>
<evidence type="ECO:0000256" key="4">
    <source>
        <dbReference type="ARBA" id="ARBA00023172"/>
    </source>
</evidence>
<sequence>MSRIPQPLFDTFECFHELNFLQLNNERAAVQQYLKSFEDNCHAVDSYLVVRSFLKSYAGNQSTFNSFRTHVERLLLWSLIVARKPLLELRRTDAEQFMEFCLNPPADWVGPVVKSRFKRVGGRKRFESDEYVVNSDWRPFCYTVSKRERKLGNEAISELSSRPYHMAQGSVAQVFAVCGSFFQHAMDEGLTEANPFRAIKQKSIYKQRNIQDVASRSLTELQWSFVIDTAEQMADEDARHERTLFVLATLFAMYLRVSDLVGRDNWRPTMGDIRRDTTGNWWFHVVGKGNKGAKISVRDEYIQEYLVRYRRSLELSPLPSPQEKTPLIATLKGRGGLSDRHIRSLLQTVFDRALQRMQCEGWSEDEIDQLRSASLHWLRHTAATFDAPLRDMKDLQADLRHNSLSTTQNTYYNSLDEQRARSVKELKMRR</sequence>
<name>A0A1H5CP40_9PSED</name>
<evidence type="ECO:0000313" key="7">
    <source>
        <dbReference type="Proteomes" id="UP000183114"/>
    </source>
</evidence>
<organism evidence="6 7">
    <name type="scientific">Pseudomonas frederiksbergensis</name>
    <dbReference type="NCBI Taxonomy" id="104087"/>
    <lineage>
        <taxon>Bacteria</taxon>
        <taxon>Pseudomonadati</taxon>
        <taxon>Pseudomonadota</taxon>
        <taxon>Gammaproteobacteria</taxon>
        <taxon>Pseudomonadales</taxon>
        <taxon>Pseudomonadaceae</taxon>
        <taxon>Pseudomonas</taxon>
    </lineage>
</organism>
<dbReference type="PROSITE" id="PS51898">
    <property type="entry name" value="TYR_RECOMBINASE"/>
    <property type="match status" value="1"/>
</dbReference>
<dbReference type="GO" id="GO:0006310">
    <property type="term" value="P:DNA recombination"/>
    <property type="evidence" value="ECO:0007669"/>
    <property type="project" value="UniProtKB-KW"/>
</dbReference>
<dbReference type="InterPro" id="IPR010998">
    <property type="entry name" value="Integrase_recombinase_N"/>
</dbReference>
<protein>
    <submittedName>
        <fullName evidence="6">Site-specific recombinase XerD</fullName>
    </submittedName>
</protein>
<dbReference type="Gene3D" id="1.10.150.130">
    <property type="match status" value="1"/>
</dbReference>
<gene>
    <name evidence="6" type="ORF">SAMN04490185_3950</name>
</gene>
<dbReference type="EMBL" id="FNTF01000002">
    <property type="protein sequence ID" value="SED68140.1"/>
    <property type="molecule type" value="Genomic_DNA"/>
</dbReference>
<evidence type="ECO:0000259" key="5">
    <source>
        <dbReference type="PROSITE" id="PS51898"/>
    </source>
</evidence>
<evidence type="ECO:0000256" key="2">
    <source>
        <dbReference type="ARBA" id="ARBA00022908"/>
    </source>
</evidence>
<proteinExistence type="predicted"/>
<dbReference type="PANTHER" id="PTHR30349">
    <property type="entry name" value="PHAGE INTEGRASE-RELATED"/>
    <property type="match status" value="1"/>
</dbReference>
<dbReference type="AlphaFoldDB" id="A0A1H5CP40"/>
<dbReference type="InterPro" id="IPR050090">
    <property type="entry name" value="Tyrosine_recombinase_XerCD"/>
</dbReference>
<dbReference type="GO" id="GO:0015074">
    <property type="term" value="P:DNA integration"/>
    <property type="evidence" value="ECO:0007669"/>
    <property type="project" value="UniProtKB-KW"/>
</dbReference>
<dbReference type="GO" id="GO:0005737">
    <property type="term" value="C:cytoplasm"/>
    <property type="evidence" value="ECO:0007669"/>
    <property type="project" value="UniProtKB-SubCell"/>
</dbReference>
<evidence type="ECO:0000313" key="6">
    <source>
        <dbReference type="EMBL" id="SED68140.1"/>
    </source>
</evidence>
<accession>A0A1H5CP40</accession>
<evidence type="ECO:0000256" key="1">
    <source>
        <dbReference type="ARBA" id="ARBA00004496"/>
    </source>
</evidence>
<reference evidence="6 7" key="1">
    <citation type="submission" date="2016-10" db="EMBL/GenBank/DDBJ databases">
        <authorList>
            <person name="de Groot N.N."/>
        </authorList>
    </citation>
    <scope>NUCLEOTIDE SEQUENCE [LARGE SCALE GENOMIC DNA]</scope>
    <source>
        <strain evidence="6 7">BS3655</strain>
    </source>
</reference>
<keyword evidence="2" id="KW-0229">DNA integration</keyword>
<dbReference type="Proteomes" id="UP000183114">
    <property type="component" value="Unassembled WGS sequence"/>
</dbReference>
<dbReference type="Gene3D" id="1.10.443.10">
    <property type="entry name" value="Intergrase catalytic core"/>
    <property type="match status" value="1"/>
</dbReference>
<comment type="subcellular location">
    <subcellularLocation>
        <location evidence="1">Cytoplasm</location>
    </subcellularLocation>
</comment>
<feature type="domain" description="Tyr recombinase" evidence="5">
    <location>
        <begin position="213"/>
        <end position="425"/>
    </location>
</feature>
<dbReference type="SUPFAM" id="SSF56349">
    <property type="entry name" value="DNA breaking-rejoining enzymes"/>
    <property type="match status" value="1"/>
</dbReference>
<dbReference type="PANTHER" id="PTHR30349:SF77">
    <property type="entry name" value="TYROSINE RECOMBINASE XERC"/>
    <property type="match status" value="1"/>
</dbReference>
<keyword evidence="3" id="KW-0238">DNA-binding</keyword>
<dbReference type="RefSeq" id="WP_174553770.1">
    <property type="nucleotide sequence ID" value="NZ_FNTF01000002.1"/>
</dbReference>
<dbReference type="GO" id="GO:0003677">
    <property type="term" value="F:DNA binding"/>
    <property type="evidence" value="ECO:0007669"/>
    <property type="project" value="UniProtKB-KW"/>
</dbReference>
<keyword evidence="4" id="KW-0233">DNA recombination</keyword>